<dbReference type="EMBL" id="JAYKLX010000003">
    <property type="protein sequence ID" value="MEB3345312.1"/>
    <property type="molecule type" value="Genomic_DNA"/>
</dbReference>
<dbReference type="PANTHER" id="PTHR13847">
    <property type="entry name" value="SARCOSINE DEHYDROGENASE-RELATED"/>
    <property type="match status" value="1"/>
</dbReference>
<dbReference type="Pfam" id="PF01266">
    <property type="entry name" value="DAO"/>
    <property type="match status" value="1"/>
</dbReference>
<keyword evidence="1" id="KW-0560">Oxidoreductase</keyword>
<dbReference type="InterPro" id="IPR036188">
    <property type="entry name" value="FAD/NAD-bd_sf"/>
</dbReference>
<dbReference type="Gene3D" id="3.50.50.60">
    <property type="entry name" value="FAD/NAD(P)-binding domain"/>
    <property type="match status" value="1"/>
</dbReference>
<evidence type="ECO:0000259" key="2">
    <source>
        <dbReference type="Pfam" id="PF01266"/>
    </source>
</evidence>
<evidence type="ECO:0000313" key="3">
    <source>
        <dbReference type="EMBL" id="MEB3345312.1"/>
    </source>
</evidence>
<dbReference type="SUPFAM" id="SSF51971">
    <property type="entry name" value="Nucleotide-binding domain"/>
    <property type="match status" value="1"/>
</dbReference>
<name>A0ABU5ZTD1_9FLAO</name>
<dbReference type="InterPro" id="IPR006076">
    <property type="entry name" value="FAD-dep_OxRdtase"/>
</dbReference>
<dbReference type="Proteomes" id="UP001327027">
    <property type="component" value="Unassembled WGS sequence"/>
</dbReference>
<dbReference type="PANTHER" id="PTHR13847:SF289">
    <property type="entry name" value="GLYCINE OXIDASE"/>
    <property type="match status" value="1"/>
</dbReference>
<organism evidence="3 4">
    <name type="scientific">Aquimarina gracilis</name>
    <dbReference type="NCBI Taxonomy" id="874422"/>
    <lineage>
        <taxon>Bacteria</taxon>
        <taxon>Pseudomonadati</taxon>
        <taxon>Bacteroidota</taxon>
        <taxon>Flavobacteriia</taxon>
        <taxon>Flavobacteriales</taxon>
        <taxon>Flavobacteriaceae</taxon>
        <taxon>Aquimarina</taxon>
    </lineage>
</organism>
<evidence type="ECO:0000256" key="1">
    <source>
        <dbReference type="ARBA" id="ARBA00023002"/>
    </source>
</evidence>
<sequence length="347" mass="39890">MIDYIIVGFGLAGLSFVEQLEDNNKSYLVFENNSQRSSRVAGGLYNPVILKRFTPAWSANEQLQKALPFYRRIETRLQESFVKDLSIVRRFNSIEEQNTWFEACDKPILDQFLLPELIENTNKALDVPYQFGRVKHTGKVDLKKMLSLYLNYIDQKKRLANESFNHDQLLVKPDFVEYKNVKAKHIIFAEGFGVKNNPFFNYLPLVGNKGEYIIIKSEALKLEEAVKSSVFIIPLGNDTYKVGATYNNQDKSPGTTEQAKKEIENKLDSFLKAKYEVIDQVAGIRPTVRDRRPLVGTHPEFINIHILNGLGSRGILIGPTVAQHLYNLIENKKPLNKEYNIKRFEKL</sequence>
<proteinExistence type="predicted"/>
<reference evidence="3 4" key="1">
    <citation type="journal article" date="2013" name="Int. J. Syst. Evol. Microbiol.">
        <title>Aquimarina gracilis sp. nov., isolated from the gut microflora of a mussel, Mytilus coruscus, and emended description of Aquimarina spongiae.</title>
        <authorList>
            <person name="Park S.C."/>
            <person name="Choe H.N."/>
            <person name="Baik K.S."/>
            <person name="Seong C.N."/>
        </authorList>
    </citation>
    <scope>NUCLEOTIDE SEQUENCE [LARGE SCALE GENOMIC DNA]</scope>
    <source>
        <strain evidence="3 4">PSC32</strain>
    </source>
</reference>
<accession>A0ABU5ZTD1</accession>
<keyword evidence="4" id="KW-1185">Reference proteome</keyword>
<evidence type="ECO:0000313" key="4">
    <source>
        <dbReference type="Proteomes" id="UP001327027"/>
    </source>
</evidence>
<dbReference type="RefSeq" id="WP_324179340.1">
    <property type="nucleotide sequence ID" value="NZ_BAABAW010000008.1"/>
</dbReference>
<feature type="domain" description="FAD dependent oxidoreductase" evidence="2">
    <location>
        <begin position="3"/>
        <end position="325"/>
    </location>
</feature>
<protein>
    <submittedName>
        <fullName evidence="3">FAD-dependent oxidoreductase</fullName>
    </submittedName>
</protein>
<comment type="caution">
    <text evidence="3">The sequence shown here is derived from an EMBL/GenBank/DDBJ whole genome shotgun (WGS) entry which is preliminary data.</text>
</comment>
<dbReference type="Gene3D" id="3.30.9.10">
    <property type="entry name" value="D-Amino Acid Oxidase, subunit A, domain 2"/>
    <property type="match status" value="1"/>
</dbReference>
<gene>
    <name evidence="3" type="ORF">U6A24_07575</name>
</gene>